<proteinExistence type="predicted"/>
<dbReference type="InterPro" id="IPR011009">
    <property type="entry name" value="Kinase-like_dom_sf"/>
</dbReference>
<dbReference type="Proteomes" id="UP000198253">
    <property type="component" value="Chromosome I"/>
</dbReference>
<dbReference type="RefSeq" id="WP_088980853.1">
    <property type="nucleotide sequence ID" value="NZ_LT607413.1"/>
</dbReference>
<dbReference type="SUPFAM" id="SSF56112">
    <property type="entry name" value="Protein kinase-like (PK-like)"/>
    <property type="match status" value="1"/>
</dbReference>
<name>A0A1C4VK63_MICEC</name>
<feature type="domain" description="Aminoglycoside phosphotransferase" evidence="1">
    <location>
        <begin position="39"/>
        <end position="248"/>
    </location>
</feature>
<dbReference type="AlphaFoldDB" id="A0A1C4VK63"/>
<dbReference type="EMBL" id="LT607413">
    <property type="protein sequence ID" value="SCE84404.1"/>
    <property type="molecule type" value="Genomic_DNA"/>
</dbReference>
<dbReference type="Pfam" id="PF01636">
    <property type="entry name" value="APH"/>
    <property type="match status" value="1"/>
</dbReference>
<dbReference type="GO" id="GO:0016740">
    <property type="term" value="F:transferase activity"/>
    <property type="evidence" value="ECO:0007669"/>
    <property type="project" value="UniProtKB-KW"/>
</dbReference>
<dbReference type="Gene3D" id="3.90.1200.10">
    <property type="match status" value="1"/>
</dbReference>
<protein>
    <submittedName>
        <fullName evidence="2">Phosphotransferase enzyme family protein</fullName>
    </submittedName>
</protein>
<keyword evidence="3" id="KW-1185">Reference proteome</keyword>
<dbReference type="InterPro" id="IPR002575">
    <property type="entry name" value="Aminoglycoside_PTrfase"/>
</dbReference>
<gene>
    <name evidence="2" type="ORF">GA0070618_1337</name>
</gene>
<dbReference type="InParanoid" id="A0A1C4VK63"/>
<keyword evidence="2" id="KW-0808">Transferase</keyword>
<reference evidence="3" key="1">
    <citation type="submission" date="2016-06" db="EMBL/GenBank/DDBJ databases">
        <authorList>
            <person name="Varghese N."/>
            <person name="Submissions Spin"/>
        </authorList>
    </citation>
    <scope>NUCLEOTIDE SEQUENCE [LARGE SCALE GENOMIC DNA]</scope>
    <source>
        <strain evidence="3">DSM 43816</strain>
    </source>
</reference>
<dbReference type="OrthoDB" id="3723194at2"/>
<evidence type="ECO:0000313" key="2">
    <source>
        <dbReference type="EMBL" id="SCE84404.1"/>
    </source>
</evidence>
<sequence>MARVPNDSFDAERAWLILREACSTNHVCTSGGELIRLGENAVFWLSARTVVARVGRGDARAAEAEREIKVARWLAGTSVPTVRPLEIAQPLRVGDHFVTLWESVGDEISYGTPAELASLLRQLHALEPPADVAMPRADPFRRAHRFLANATALANEDKLFIGALLDRLANRYTRLAFALRPGVVHGDANVCNVFRDRRGRPVLGDLGTVAVGPRELDLVPAALYYDRLGWHSVGEYREFADSYGFDVLDWPGYDLMADVLEVEMVTWLAQNAGQDERAGQELGNRVRTLRTGSSRALWAPFLWHQDG</sequence>
<evidence type="ECO:0000313" key="3">
    <source>
        <dbReference type="Proteomes" id="UP000198253"/>
    </source>
</evidence>
<organism evidence="2 3">
    <name type="scientific">Micromonospora echinospora</name>
    <name type="common">Micromonospora purpurea</name>
    <dbReference type="NCBI Taxonomy" id="1877"/>
    <lineage>
        <taxon>Bacteria</taxon>
        <taxon>Bacillati</taxon>
        <taxon>Actinomycetota</taxon>
        <taxon>Actinomycetes</taxon>
        <taxon>Micromonosporales</taxon>
        <taxon>Micromonosporaceae</taxon>
        <taxon>Micromonospora</taxon>
    </lineage>
</organism>
<accession>A0A1C4VK63</accession>
<evidence type="ECO:0000259" key="1">
    <source>
        <dbReference type="Pfam" id="PF01636"/>
    </source>
</evidence>